<accession>A0A6N2XF64</accession>
<keyword evidence="1" id="KW-1133">Transmembrane helix</keyword>
<sequence length="91" mass="10265">MLNNIDIKKLYDTGGKCKGLSALPSILKLGGACLILSVANFGFYCLYHRYKKKVELDEEVRANNAALQSRLKLNNVHINSLINKSKLQKWN</sequence>
<dbReference type="AlphaFoldDB" id="A0A6N2XF64"/>
<evidence type="ECO:0000256" key="1">
    <source>
        <dbReference type="SAM" id="Phobius"/>
    </source>
</evidence>
<keyword evidence="1" id="KW-0472">Membrane</keyword>
<dbReference type="EMBL" id="CACRTB010000042">
    <property type="protein sequence ID" value="VYT51988.1"/>
    <property type="molecule type" value="Genomic_DNA"/>
</dbReference>
<keyword evidence="1" id="KW-0812">Transmembrane</keyword>
<reference evidence="2" key="1">
    <citation type="submission" date="2019-11" db="EMBL/GenBank/DDBJ databases">
        <authorList>
            <person name="Feng L."/>
        </authorList>
    </citation>
    <scope>NUCLEOTIDE SEQUENCE</scope>
    <source>
        <strain evidence="2">BcaccaeLFYP20</strain>
    </source>
</reference>
<feature type="transmembrane region" description="Helical" evidence="1">
    <location>
        <begin position="26"/>
        <end position="47"/>
    </location>
</feature>
<organism evidence="2">
    <name type="scientific">Bacteroides caccae</name>
    <dbReference type="NCBI Taxonomy" id="47678"/>
    <lineage>
        <taxon>Bacteria</taxon>
        <taxon>Pseudomonadati</taxon>
        <taxon>Bacteroidota</taxon>
        <taxon>Bacteroidia</taxon>
        <taxon>Bacteroidales</taxon>
        <taxon>Bacteroidaceae</taxon>
        <taxon>Bacteroides</taxon>
    </lineage>
</organism>
<evidence type="ECO:0000313" key="2">
    <source>
        <dbReference type="EMBL" id="VYT51988.1"/>
    </source>
</evidence>
<name>A0A6N2XF64_9BACE</name>
<gene>
    <name evidence="2" type="ORF">BCLFYP20_00623</name>
</gene>
<protein>
    <submittedName>
        <fullName evidence="2">Uncharacterized protein</fullName>
    </submittedName>
</protein>
<proteinExistence type="predicted"/>